<reference evidence="2 3" key="1">
    <citation type="submission" date="2020-01" db="EMBL/GenBank/DDBJ databases">
        <authorList>
            <person name="Gupta K D."/>
        </authorList>
    </citation>
    <scope>NUCLEOTIDE SEQUENCE [LARGE SCALE GENOMIC DNA]</scope>
</reference>
<feature type="region of interest" description="Disordered" evidence="1">
    <location>
        <begin position="58"/>
        <end position="117"/>
    </location>
</feature>
<proteinExistence type="predicted"/>
<dbReference type="Gene3D" id="3.60.130.30">
    <property type="match status" value="1"/>
</dbReference>
<evidence type="ECO:0000256" key="1">
    <source>
        <dbReference type="SAM" id="MobiDB-lite"/>
    </source>
</evidence>
<protein>
    <submittedName>
        <fullName evidence="2">Uncharacterized protein</fullName>
    </submittedName>
</protein>
<dbReference type="OrthoDB" id="3025143at2759"/>
<feature type="compositionally biased region" description="Polar residues" evidence="1">
    <location>
        <begin position="58"/>
        <end position="78"/>
    </location>
</feature>
<evidence type="ECO:0000313" key="3">
    <source>
        <dbReference type="Proteomes" id="UP000467700"/>
    </source>
</evidence>
<dbReference type="EMBL" id="CACVBS010000040">
    <property type="protein sequence ID" value="CAA7263527.1"/>
    <property type="molecule type" value="Genomic_DNA"/>
</dbReference>
<feature type="compositionally biased region" description="Basic residues" evidence="1">
    <location>
        <begin position="100"/>
        <end position="115"/>
    </location>
</feature>
<feature type="compositionally biased region" description="Low complexity" evidence="1">
    <location>
        <begin position="79"/>
        <end position="98"/>
    </location>
</feature>
<gene>
    <name evidence="2" type="ORF">AAE3_LOCUS5837</name>
</gene>
<dbReference type="Proteomes" id="UP000467700">
    <property type="component" value="Unassembled WGS sequence"/>
</dbReference>
<evidence type="ECO:0000313" key="2">
    <source>
        <dbReference type="EMBL" id="CAA7263527.1"/>
    </source>
</evidence>
<name>A0A8S0XR11_CYCAE</name>
<comment type="caution">
    <text evidence="2">The sequence shown here is derived from an EMBL/GenBank/DDBJ whole genome shotgun (WGS) entry which is preliminary data.</text>
</comment>
<sequence>MEEACARAIVPHFTYDFADALKRSACACRAQEYAGRLPLTGAAPKNFGVLFSDSPLTSPETSCGGSHSTTLTPTSTYNALPASAAHPTAAEAAPATLTGKKARKKRQGHSLRNKQRKIEREEAQKVLTKAEPRQSVLVKPAIPTQTTYNISSIPSASTGFICLPDVGECHPVMRLKELVDKELLILHCWDGRSVSPIVSCNNQVIGLIAGCPAVPDWDDVCREAYEALCQVREACDFMLSAADHRRGNFLVKNVGVGAGFGHKKPANVAHTEHNTRQLDTLLQNPAIQRISCFADNIFATWFPKVYKHYGANFDALLKGDSSLCHNFANSVDFTNLPFGLCSVTALGDFNPAASACFVFYDLGIIVQFPPGSTLILTSAAIVHANSSMGPGETRCSITQYTPGGLFRWVEHGFQLDRKFYSNMMPQAWEKELEAMEERCKMGLSLFSTLDELKAAAAAAAEIPHCML</sequence>
<keyword evidence="3" id="KW-1185">Reference proteome</keyword>
<dbReference type="AlphaFoldDB" id="A0A8S0XR11"/>
<organism evidence="2 3">
    <name type="scientific">Cyclocybe aegerita</name>
    <name type="common">Black poplar mushroom</name>
    <name type="synonym">Agrocybe aegerita</name>
    <dbReference type="NCBI Taxonomy" id="1973307"/>
    <lineage>
        <taxon>Eukaryota</taxon>
        <taxon>Fungi</taxon>
        <taxon>Dikarya</taxon>
        <taxon>Basidiomycota</taxon>
        <taxon>Agaricomycotina</taxon>
        <taxon>Agaricomycetes</taxon>
        <taxon>Agaricomycetidae</taxon>
        <taxon>Agaricales</taxon>
        <taxon>Agaricineae</taxon>
        <taxon>Bolbitiaceae</taxon>
        <taxon>Cyclocybe</taxon>
    </lineage>
</organism>
<accession>A0A8S0XR11</accession>